<evidence type="ECO:0000256" key="3">
    <source>
        <dbReference type="SAM" id="MobiDB-lite"/>
    </source>
</evidence>
<dbReference type="InterPro" id="IPR020845">
    <property type="entry name" value="AMP-binding_CS"/>
</dbReference>
<dbReference type="Pfam" id="PF00501">
    <property type="entry name" value="AMP-binding"/>
    <property type="match status" value="1"/>
</dbReference>
<feature type="transmembrane region" description="Helical" evidence="4">
    <location>
        <begin position="1131"/>
        <end position="1152"/>
    </location>
</feature>
<dbReference type="InterPro" id="IPR036736">
    <property type="entry name" value="ACP-like_sf"/>
</dbReference>
<dbReference type="Gene3D" id="3.30.300.30">
    <property type="match status" value="1"/>
</dbReference>
<feature type="region of interest" description="Disordered" evidence="3">
    <location>
        <begin position="502"/>
        <end position="528"/>
    </location>
</feature>
<dbReference type="Pfam" id="PF00550">
    <property type="entry name" value="PP-binding"/>
    <property type="match status" value="1"/>
</dbReference>
<dbReference type="Gene3D" id="2.160.10.10">
    <property type="entry name" value="Hexapeptide repeat proteins"/>
    <property type="match status" value="3"/>
</dbReference>
<dbReference type="PROSITE" id="PS00455">
    <property type="entry name" value="AMP_BINDING"/>
    <property type="match status" value="1"/>
</dbReference>
<evidence type="ECO:0000313" key="7">
    <source>
        <dbReference type="Proteomes" id="UP000603904"/>
    </source>
</evidence>
<dbReference type="PROSITE" id="PS00012">
    <property type="entry name" value="PHOSPHOPANTETHEINE"/>
    <property type="match status" value="1"/>
</dbReference>
<dbReference type="SUPFAM" id="SSF56801">
    <property type="entry name" value="Acetyl-CoA synthetase-like"/>
    <property type="match status" value="1"/>
</dbReference>
<keyword evidence="4" id="KW-1133">Transmembrane helix</keyword>
<dbReference type="InterPro" id="IPR006162">
    <property type="entry name" value="Ppantetheine_attach_site"/>
</dbReference>
<organism evidence="6 7">
    <name type="scientific">Microbispora corallina</name>
    <dbReference type="NCBI Taxonomy" id="83302"/>
    <lineage>
        <taxon>Bacteria</taxon>
        <taxon>Bacillati</taxon>
        <taxon>Actinomycetota</taxon>
        <taxon>Actinomycetes</taxon>
        <taxon>Streptosporangiales</taxon>
        <taxon>Streptosporangiaceae</taxon>
        <taxon>Microbispora</taxon>
    </lineage>
</organism>
<dbReference type="RefSeq" id="WP_204058167.1">
    <property type="nucleotide sequence ID" value="NZ_BAAAGP010000014.1"/>
</dbReference>
<gene>
    <name evidence="6" type="ORF">Mco01_37870</name>
</gene>
<keyword evidence="2" id="KW-0597">Phosphoprotein</keyword>
<feature type="transmembrane region" description="Helical" evidence="4">
    <location>
        <begin position="677"/>
        <end position="701"/>
    </location>
</feature>
<dbReference type="InterPro" id="IPR042099">
    <property type="entry name" value="ANL_N_sf"/>
</dbReference>
<dbReference type="SUPFAM" id="SSF47336">
    <property type="entry name" value="ACP-like"/>
    <property type="match status" value="1"/>
</dbReference>
<dbReference type="InterPro" id="IPR012728">
    <property type="entry name" value="Pls/PosA_C"/>
</dbReference>
<evidence type="ECO:0000259" key="5">
    <source>
        <dbReference type="PROSITE" id="PS50075"/>
    </source>
</evidence>
<dbReference type="EMBL" id="BOOC01000015">
    <property type="protein sequence ID" value="GIH40787.1"/>
    <property type="molecule type" value="Genomic_DNA"/>
</dbReference>
<dbReference type="Gene3D" id="3.40.50.12780">
    <property type="entry name" value="N-terminal domain of ligase-like"/>
    <property type="match status" value="1"/>
</dbReference>
<dbReference type="PANTHER" id="PTHR45527:SF1">
    <property type="entry name" value="FATTY ACID SYNTHASE"/>
    <property type="match status" value="1"/>
</dbReference>
<dbReference type="InterPro" id="IPR011004">
    <property type="entry name" value="Trimer_LpxA-like_sf"/>
</dbReference>
<dbReference type="Pfam" id="PF13193">
    <property type="entry name" value="AMP-binding_C"/>
    <property type="match status" value="1"/>
</dbReference>
<accession>A0ABQ4G155</accession>
<feature type="transmembrane region" description="Helical" evidence="4">
    <location>
        <begin position="888"/>
        <end position="912"/>
    </location>
</feature>
<feature type="transmembrane region" description="Helical" evidence="4">
    <location>
        <begin position="1158"/>
        <end position="1181"/>
    </location>
</feature>
<dbReference type="InterPro" id="IPR045851">
    <property type="entry name" value="AMP-bd_C_sf"/>
</dbReference>
<dbReference type="InterPro" id="IPR010071">
    <property type="entry name" value="AA_adenyl_dom"/>
</dbReference>
<feature type="region of interest" description="Disordered" evidence="3">
    <location>
        <begin position="140"/>
        <end position="159"/>
    </location>
</feature>
<comment type="caution">
    <text evidence="6">The sequence shown here is derived from an EMBL/GenBank/DDBJ whole genome shotgun (WGS) entry which is preliminary data.</text>
</comment>
<dbReference type="InterPro" id="IPR025110">
    <property type="entry name" value="AMP-bd_C"/>
</dbReference>
<feature type="transmembrane region" description="Helical" evidence="4">
    <location>
        <begin position="638"/>
        <end position="656"/>
    </location>
</feature>
<dbReference type="NCBIfam" id="TIGR02353">
    <property type="entry name" value="NRPS_term_dom"/>
    <property type="match status" value="1"/>
</dbReference>
<dbReference type="NCBIfam" id="TIGR01733">
    <property type="entry name" value="AA-adenyl-dom"/>
    <property type="match status" value="1"/>
</dbReference>
<protein>
    <submittedName>
        <fullName evidence="6">Peptide synthetase</fullName>
    </submittedName>
</protein>
<keyword evidence="7" id="KW-1185">Reference proteome</keyword>
<evidence type="ECO:0000256" key="4">
    <source>
        <dbReference type="SAM" id="Phobius"/>
    </source>
</evidence>
<dbReference type="InterPro" id="IPR009081">
    <property type="entry name" value="PP-bd_ACP"/>
</dbReference>
<dbReference type="Proteomes" id="UP000603904">
    <property type="component" value="Unassembled WGS sequence"/>
</dbReference>
<evidence type="ECO:0000256" key="1">
    <source>
        <dbReference type="ARBA" id="ARBA00022450"/>
    </source>
</evidence>
<dbReference type="PANTHER" id="PTHR45527">
    <property type="entry name" value="NONRIBOSOMAL PEPTIDE SYNTHETASE"/>
    <property type="match status" value="1"/>
</dbReference>
<sequence length="1344" mass="139293">MAGAPGRPAAGRLHHVFEAAGDRTPYATALECDQGAFTYAELDERANRLAHVMRGRGTGAGSRVAILLPRSLDTYVALLAVGKAGGAFVPIDPASPPDRVAYILRDAGADLVLTVAETTPDAAAGGRPVLDVSRCGAALAAAPPTRPPPEPPGDGREDDPAAYVMYTSGSSGRPKGVEVAQSSIRNFLDVVPGLYDVRPDDRVYQGMTISFDFSIEEIWPTWAVGATLVAGPSGSQRLGAELADFLDDRGVTVLYCVPTLLATIPRDLPAVRTVLVGGEPCPAPLVERWSRPGRRILNTYGPTEATVTATWAELLPGRPVTIGRPLPTYSVVLLDERRRPVPDGEVGEICVGGPGVARGYVGRPDLTAERFIDHPLAGGGRLYRTGDLGRTTADGEIEYLGRADAEVKVRGHRVDLGEVEGVLLEEPGVAAAAAALAPDGDGRPAELAAYVVPAPGGENGNGRDGDGAALAGRLRDRLRRALPAYMVPSFLDVVAALPAMPSGKVDRSRLPPPSGRRLPGSGPAVPPRDALEERVRAAWAEEFGVEPASVSVEADFFTDLGGHSLLAARVVSLLRARDVGARLAVRDLYANPTVRRLAAHLRASPQGAQTPGTAVVPRPEPVRHPSRRVAAAGAAQAAAIYLLLLLVTLPMSCLLYRWVGDRGGRPPAGGAAPHDRLLGPGLLIPIVQAAVAGYLGVRWLLPVVAARPLAAGVRPGRHPLWGVTYLRLWTLNLLLSLSPLGVLSGSPMMGPYLRLLGARIGPGTTIATADIGPPTLVRVGEGASVGYRASLHGWRVADGWVIVAPVEVGPRAFVGAGAALEPGARVGAGAGLGDQSALGQGEAVPEGARWAGSPASPVASLGPAVDAMLGAGTGAAGWRAREPAAAALGLLCLEVCGLVAAAPGAALVWYALLTRGVLAGLATLPVAGPLFVAGVCAVVAGGKRLVLRRAPAGVHPVRSGLGVRKWAVDKLLAASLAWTNSLYGTLYAMPWLRLLGARVGRRVEVSTAAQIDPDLLTLHEESFVADMASVGAAGFAAGRVALLPTEVGRRAFVGNAAVLPAGTRTGPGSLLGVGTVPPAEGVPEGTSWLGSPAIRLPRRQASGPFPQETTYRPSRGLVAHRLGVEFFRATLPATLLGGAFYLYLLAVLGLALGSALPVVVLASPFVALALGLAVIGCCAAAKRVLIGRYEPRVEPLWSRYVRRTEFVTGLYEAAAVPAGVGILTGTPFLPPVLRWFGARIGRRTCVGTTYLTEFDLVEVGDDAAIGVGASLQTHLFEDRVMKMSAVTVRDGATVGARTVVLYDSVVDEGVSLGALSLLMKGEHLAPGTSWRGIPAQAVVTGPDP</sequence>
<keyword evidence="4" id="KW-0812">Transmembrane</keyword>
<name>A0ABQ4G155_9ACTN</name>
<proteinExistence type="predicted"/>
<feature type="transmembrane region" description="Helical" evidence="4">
    <location>
        <begin position="721"/>
        <end position="743"/>
    </location>
</feature>
<feature type="transmembrane region" description="Helical" evidence="4">
    <location>
        <begin position="918"/>
        <end position="940"/>
    </location>
</feature>
<dbReference type="Gene3D" id="1.10.1200.10">
    <property type="entry name" value="ACP-like"/>
    <property type="match status" value="1"/>
</dbReference>
<reference evidence="6 7" key="1">
    <citation type="submission" date="2021-01" db="EMBL/GenBank/DDBJ databases">
        <title>Whole genome shotgun sequence of Microbispora corallina NBRC 16416.</title>
        <authorList>
            <person name="Komaki H."/>
            <person name="Tamura T."/>
        </authorList>
    </citation>
    <scope>NUCLEOTIDE SEQUENCE [LARGE SCALE GENOMIC DNA]</scope>
    <source>
        <strain evidence="6 7">NBRC 16416</strain>
    </source>
</reference>
<dbReference type="SUPFAM" id="SSF51161">
    <property type="entry name" value="Trimeric LpxA-like enzymes"/>
    <property type="match status" value="3"/>
</dbReference>
<dbReference type="CDD" id="cd05930">
    <property type="entry name" value="A_NRPS"/>
    <property type="match status" value="1"/>
</dbReference>
<feature type="domain" description="Carrier" evidence="5">
    <location>
        <begin position="526"/>
        <end position="605"/>
    </location>
</feature>
<keyword evidence="4" id="KW-0472">Membrane</keyword>
<evidence type="ECO:0000313" key="6">
    <source>
        <dbReference type="EMBL" id="GIH40787.1"/>
    </source>
</evidence>
<evidence type="ECO:0000256" key="2">
    <source>
        <dbReference type="ARBA" id="ARBA00022553"/>
    </source>
</evidence>
<dbReference type="InterPro" id="IPR000873">
    <property type="entry name" value="AMP-dep_synth/lig_dom"/>
</dbReference>
<keyword evidence="1" id="KW-0596">Phosphopantetheine</keyword>
<dbReference type="PROSITE" id="PS50075">
    <property type="entry name" value="CARRIER"/>
    <property type="match status" value="1"/>
</dbReference>